<comment type="caution">
    <text evidence="2">The sequence shown here is derived from an EMBL/GenBank/DDBJ whole genome shotgun (WGS) entry which is preliminary data.</text>
</comment>
<proteinExistence type="predicted"/>
<protein>
    <submittedName>
        <fullName evidence="2">Lipid A deacylase LpxR family protein</fullName>
    </submittedName>
</protein>
<gene>
    <name evidence="2" type="ORF">DJ568_01205</name>
</gene>
<dbReference type="InterPro" id="IPR037107">
    <property type="entry name" value="Put_OMP_sf"/>
</dbReference>
<name>A0A367GTV3_9SPHI</name>
<dbReference type="Proteomes" id="UP000253209">
    <property type="component" value="Unassembled WGS sequence"/>
</dbReference>
<dbReference type="OrthoDB" id="622552at2"/>
<evidence type="ECO:0000256" key="1">
    <source>
        <dbReference type="SAM" id="SignalP"/>
    </source>
</evidence>
<keyword evidence="3" id="KW-1185">Reference proteome</keyword>
<feature type="chain" id="PRO_5016793722" evidence="1">
    <location>
        <begin position="25"/>
        <end position="316"/>
    </location>
</feature>
<evidence type="ECO:0000313" key="2">
    <source>
        <dbReference type="EMBL" id="RCH56505.1"/>
    </source>
</evidence>
<dbReference type="AlphaFoldDB" id="A0A367GTV3"/>
<accession>A0A367GTV3</accession>
<sequence length="316" mass="35305">MRLKIILAVLGIALALNTSAQTHANEFGFQSDNDSFLAQGSDRYYTNGLFVHYRHALTVNSDKLRNKVLGFELGQKIFNPRTGQIPDRSYIDRPFAGYLYIGANINYLYADESNLKLGLRTGVVGPSALGKQSQSVIHNTFGFYTLRGWEYQIQNNFQLNLSAEYNRLLTRTTVADVSLATNAQLGTGFTGAGAGVMLRLGNFNQLFNSVSTQSTAMRNINHTPLHRYELFFYYKPSLNFIAYDATIQGGLFNGSMQQGNEVTLTKNPLVVSNELGISYGGKRWVLGLSAIFNSREVKQMVRSHQWGSATVLYRFN</sequence>
<dbReference type="Gene3D" id="2.40.128.140">
    <property type="entry name" value="Outer membrane protein"/>
    <property type="match status" value="1"/>
</dbReference>
<evidence type="ECO:0000313" key="3">
    <source>
        <dbReference type="Proteomes" id="UP000253209"/>
    </source>
</evidence>
<keyword evidence="1" id="KW-0732">Signal</keyword>
<dbReference type="Pfam" id="PF09982">
    <property type="entry name" value="LpxR"/>
    <property type="match status" value="1"/>
</dbReference>
<dbReference type="InterPro" id="IPR018707">
    <property type="entry name" value="LpxR"/>
</dbReference>
<reference evidence="2 3" key="1">
    <citation type="submission" date="2018-05" db="EMBL/GenBank/DDBJ databases">
        <title>Mucilaginibacter hurinus sp. nov., isolated from briquette warehouse soil.</title>
        <authorList>
            <person name="Choi L."/>
        </authorList>
    </citation>
    <scope>NUCLEOTIDE SEQUENCE [LARGE SCALE GENOMIC DNA]</scope>
    <source>
        <strain evidence="2 3">ZR32</strain>
    </source>
</reference>
<feature type="signal peptide" evidence="1">
    <location>
        <begin position="1"/>
        <end position="24"/>
    </location>
</feature>
<dbReference type="RefSeq" id="WP_114003402.1">
    <property type="nucleotide sequence ID" value="NZ_QGDC01000001.1"/>
</dbReference>
<organism evidence="2 3">
    <name type="scientific">Mucilaginibacter hurinus</name>
    <dbReference type="NCBI Taxonomy" id="2201324"/>
    <lineage>
        <taxon>Bacteria</taxon>
        <taxon>Pseudomonadati</taxon>
        <taxon>Bacteroidota</taxon>
        <taxon>Sphingobacteriia</taxon>
        <taxon>Sphingobacteriales</taxon>
        <taxon>Sphingobacteriaceae</taxon>
        <taxon>Mucilaginibacter</taxon>
    </lineage>
</organism>
<dbReference type="EMBL" id="QGDC01000001">
    <property type="protein sequence ID" value="RCH56505.1"/>
    <property type="molecule type" value="Genomic_DNA"/>
</dbReference>